<keyword evidence="2" id="KW-1185">Reference proteome</keyword>
<sequence length="524" mass="56580">MGALMRCVGNSQIHACCFAALLVPPYLWPWLWLWGSYARACLFDCAAVRRLRGGSIQQVKPCSREALASQLIVGPAGLCFLTFARFPLATVAAVVAISATPSIFTSSYFGSPDPLALTWSLLAYRPSTFRHVHSETFHTARANVSTAASIARTARLTNHATDQPNSISTVHPALASAQTASTQLSRQRQLAAPSLGDTLDRRASLRILAFVRVRRRDRRRPCLPLSHPLTHRIAPTRDGPAALVLGLVPGLDLDAGPSAFLAATTLCRCVACLLNLLPTAALLLRLLDARYCFTPAICLSTRALGPRIGPTSAAHRHYYFWLSSAPCIRRQHPTRSQALRSFAATPTATLLAPAAPTVIPLPRRNRDDLCIGPERNLFAPTLPPLACSAQNNFVTEICSNLRLALSSLFANRRCPPSFRHSGSNGYAITLQSSVRPGNGTAIYPRPGPISSVVIFHLDGTADGSSRSLPSRRCIAPLGQRNTIAPSISVLLDVAFQRPFRAGLGVSHDKPLLRPPTGRPPLQHL</sequence>
<organism evidence="1 2">
    <name type="scientific">Pseudozyma flocculosa</name>
    <dbReference type="NCBI Taxonomy" id="84751"/>
    <lineage>
        <taxon>Eukaryota</taxon>
        <taxon>Fungi</taxon>
        <taxon>Dikarya</taxon>
        <taxon>Basidiomycota</taxon>
        <taxon>Ustilaginomycotina</taxon>
        <taxon>Ustilaginomycetes</taxon>
        <taxon>Ustilaginales</taxon>
        <taxon>Ustilaginaceae</taxon>
        <taxon>Pseudozyma</taxon>
    </lineage>
</organism>
<dbReference type="Proteomes" id="UP000323386">
    <property type="component" value="Unassembled WGS sequence"/>
</dbReference>
<accession>A0A5C3F4X2</accession>
<evidence type="ECO:0000313" key="2">
    <source>
        <dbReference type="Proteomes" id="UP000323386"/>
    </source>
</evidence>
<name>A0A5C3F4X2_9BASI</name>
<reference evidence="1 2" key="1">
    <citation type="submission" date="2018-03" db="EMBL/GenBank/DDBJ databases">
        <authorList>
            <person name="Guldener U."/>
        </authorList>
    </citation>
    <scope>NUCLEOTIDE SEQUENCE [LARGE SCALE GENOMIC DNA]</scope>
    <source>
        <strain evidence="1 2">DAOM196992</strain>
    </source>
</reference>
<dbReference type="EMBL" id="OOIP01000015">
    <property type="protein sequence ID" value="SPO39554.1"/>
    <property type="molecule type" value="Genomic_DNA"/>
</dbReference>
<protein>
    <submittedName>
        <fullName evidence="1">Uncharacterized protein</fullName>
    </submittedName>
</protein>
<proteinExistence type="predicted"/>
<dbReference type="AlphaFoldDB" id="A0A5C3F4X2"/>
<evidence type="ECO:0000313" key="1">
    <source>
        <dbReference type="EMBL" id="SPO39554.1"/>
    </source>
</evidence>
<gene>
    <name evidence="1" type="ORF">PSFLO_05035</name>
</gene>